<evidence type="ECO:0000313" key="6">
    <source>
        <dbReference type="EMBL" id="RUL60412.1"/>
    </source>
</evidence>
<dbReference type="PANTHER" id="PTHR30244:SF36">
    <property type="entry name" value="3-OXO-GLUCOSE-6-PHOSPHATE:GLUTAMATE AMINOTRANSFERASE"/>
    <property type="match status" value="1"/>
</dbReference>
<dbReference type="InterPro" id="IPR015422">
    <property type="entry name" value="PyrdxlP-dep_Trfase_small"/>
</dbReference>
<reference evidence="6 7" key="1">
    <citation type="submission" date="2018-12" db="EMBL/GenBank/DDBJ databases">
        <title>Genome sequencing of Prevotella sp. KCOM 3155 (= JS262).</title>
        <authorList>
            <person name="Kook J.-K."/>
            <person name="Park S.-N."/>
            <person name="Lim Y.K."/>
        </authorList>
    </citation>
    <scope>NUCLEOTIDE SEQUENCE [LARGE SCALE GENOMIC DNA]</scope>
    <source>
        <strain evidence="6 7">KCOM 3155</strain>
    </source>
</reference>
<comment type="caution">
    <text evidence="6">The sequence shown here is derived from an EMBL/GenBank/DDBJ whole genome shotgun (WGS) entry which is preliminary data.</text>
</comment>
<evidence type="ECO:0000256" key="1">
    <source>
        <dbReference type="ARBA" id="ARBA00022898"/>
    </source>
</evidence>
<organism evidence="6 7">
    <name type="scientific">Prevotella koreensis</name>
    <dbReference type="NCBI Taxonomy" id="2490854"/>
    <lineage>
        <taxon>Bacteria</taxon>
        <taxon>Pseudomonadati</taxon>
        <taxon>Bacteroidota</taxon>
        <taxon>Bacteroidia</taxon>
        <taxon>Bacteroidales</taxon>
        <taxon>Prevotellaceae</taxon>
        <taxon>Prevotella</taxon>
    </lineage>
</organism>
<protein>
    <submittedName>
        <fullName evidence="6">Aminotransferase</fullName>
    </submittedName>
</protein>
<dbReference type="GO" id="GO:0030170">
    <property type="term" value="F:pyridoxal phosphate binding"/>
    <property type="evidence" value="ECO:0007669"/>
    <property type="project" value="TreeGrafter"/>
</dbReference>
<dbReference type="Gene3D" id="3.40.640.10">
    <property type="entry name" value="Type I PLP-dependent aspartate aminotransferase-like (Major domain)"/>
    <property type="match status" value="1"/>
</dbReference>
<evidence type="ECO:0000256" key="5">
    <source>
        <dbReference type="RuleBase" id="RU004508"/>
    </source>
</evidence>
<gene>
    <name evidence="6" type="ORF">EHV08_11200</name>
</gene>
<dbReference type="Gene3D" id="3.90.1150.10">
    <property type="entry name" value="Aspartate Aminotransferase, domain 1"/>
    <property type="match status" value="1"/>
</dbReference>
<comment type="similarity">
    <text evidence="2 5">Belongs to the DegT/DnrJ/EryC1 family.</text>
</comment>
<dbReference type="InterPro" id="IPR015421">
    <property type="entry name" value="PyrdxlP-dep_Trfase_major"/>
</dbReference>
<dbReference type="InterPro" id="IPR015424">
    <property type="entry name" value="PyrdxlP-dep_Trfase"/>
</dbReference>
<evidence type="ECO:0000256" key="3">
    <source>
        <dbReference type="PIRSR" id="PIRSR000390-1"/>
    </source>
</evidence>
<keyword evidence="7" id="KW-1185">Reference proteome</keyword>
<feature type="modified residue" description="N6-(pyridoxal phosphate)lysine" evidence="4">
    <location>
        <position position="194"/>
    </location>
</feature>
<accession>A0A3S0WLR1</accession>
<keyword evidence="6" id="KW-0032">Aminotransferase</keyword>
<dbReference type="GO" id="GO:0000271">
    <property type="term" value="P:polysaccharide biosynthetic process"/>
    <property type="evidence" value="ECO:0007669"/>
    <property type="project" value="TreeGrafter"/>
</dbReference>
<sequence>MIEYLSLKRINEMHGEEIKEAVKNVIESGWYLQGNGVRKFEHEYAEYTGSRYCIGVGNGLDALTLILRAYIELGVMKEGDEIIVPANTYIASILSITENRLRPVLVEPRIETFQIDDRLIEEKITERTRAIMIVHLYGHPAFSDKIKNICKRHNLKLIEDCAQAHGVMRNEILKGRQKEETLSDAAAHSFYPGKNLGALGDGGAVTTNNDILADTVRALANYGSTEKYVFKYKGRNSRLDEIQAAALSVKLRYLDAENLRRREIATYYAEHITNPDVSLPTQEYCKRSVHHIFPVLCKNRDNLQQQLREQGVMTMIHYPIPPHKQLCYSEWNGISLPVTEKIHREELSLPCNQAMTDHEVEQVVERINAAY</sequence>
<dbReference type="EMBL" id="RYYU01000001">
    <property type="protein sequence ID" value="RUL60412.1"/>
    <property type="molecule type" value="Genomic_DNA"/>
</dbReference>
<dbReference type="InterPro" id="IPR000653">
    <property type="entry name" value="DegT/StrS_aminotransferase"/>
</dbReference>
<dbReference type="RefSeq" id="WP_126679495.1">
    <property type="nucleotide sequence ID" value="NZ_RYYU01000001.1"/>
</dbReference>
<dbReference type="PIRSF" id="PIRSF000390">
    <property type="entry name" value="PLP_StrS"/>
    <property type="match status" value="1"/>
</dbReference>
<feature type="active site" description="Proton acceptor" evidence="3">
    <location>
        <position position="194"/>
    </location>
</feature>
<dbReference type="CDD" id="cd00616">
    <property type="entry name" value="AHBA_syn"/>
    <property type="match status" value="1"/>
</dbReference>
<keyword evidence="1 4" id="KW-0663">Pyridoxal phosphate</keyword>
<dbReference type="SUPFAM" id="SSF53383">
    <property type="entry name" value="PLP-dependent transferases"/>
    <property type="match status" value="1"/>
</dbReference>
<evidence type="ECO:0000313" key="7">
    <source>
        <dbReference type="Proteomes" id="UP000278983"/>
    </source>
</evidence>
<dbReference type="Pfam" id="PF01041">
    <property type="entry name" value="DegT_DnrJ_EryC1"/>
    <property type="match status" value="1"/>
</dbReference>
<dbReference type="AlphaFoldDB" id="A0A3S0WLR1"/>
<name>A0A3S0WLR1_9BACT</name>
<evidence type="ECO:0000256" key="4">
    <source>
        <dbReference type="PIRSR" id="PIRSR000390-2"/>
    </source>
</evidence>
<keyword evidence="6" id="KW-0808">Transferase</keyword>
<dbReference type="PANTHER" id="PTHR30244">
    <property type="entry name" value="TRANSAMINASE"/>
    <property type="match status" value="1"/>
</dbReference>
<evidence type="ECO:0000256" key="2">
    <source>
        <dbReference type="ARBA" id="ARBA00037999"/>
    </source>
</evidence>
<dbReference type="GO" id="GO:0008483">
    <property type="term" value="F:transaminase activity"/>
    <property type="evidence" value="ECO:0007669"/>
    <property type="project" value="UniProtKB-KW"/>
</dbReference>
<proteinExistence type="inferred from homology"/>
<dbReference type="Proteomes" id="UP000278983">
    <property type="component" value="Unassembled WGS sequence"/>
</dbReference>
<dbReference type="OrthoDB" id="9810913at2"/>